<accession>A0A8E2AQQ3</accession>
<reference evidence="2 3" key="1">
    <citation type="submission" date="2016-07" db="EMBL/GenBank/DDBJ databases">
        <title>Draft genome of the white-rot fungus Obba rivulosa 3A-2.</title>
        <authorList>
            <consortium name="DOE Joint Genome Institute"/>
            <person name="Miettinen O."/>
            <person name="Riley R."/>
            <person name="Acob R."/>
            <person name="Barry K."/>
            <person name="Cullen D."/>
            <person name="De Vries R."/>
            <person name="Hainaut M."/>
            <person name="Hatakka A."/>
            <person name="Henrissat B."/>
            <person name="Hilden K."/>
            <person name="Kuo R."/>
            <person name="Labutti K."/>
            <person name="Lipzen A."/>
            <person name="Makela M.R."/>
            <person name="Sandor L."/>
            <person name="Spatafora J.W."/>
            <person name="Grigoriev I.V."/>
            <person name="Hibbett D.S."/>
        </authorList>
    </citation>
    <scope>NUCLEOTIDE SEQUENCE [LARGE SCALE GENOMIC DNA]</scope>
    <source>
        <strain evidence="2 3">3A-2</strain>
    </source>
</reference>
<protein>
    <submittedName>
        <fullName evidence="2">Uncharacterized protein</fullName>
    </submittedName>
</protein>
<dbReference type="Proteomes" id="UP000250043">
    <property type="component" value="Unassembled WGS sequence"/>
</dbReference>
<feature type="compositionally biased region" description="Basic and acidic residues" evidence="1">
    <location>
        <begin position="18"/>
        <end position="29"/>
    </location>
</feature>
<organism evidence="2 3">
    <name type="scientific">Obba rivulosa</name>
    <dbReference type="NCBI Taxonomy" id="1052685"/>
    <lineage>
        <taxon>Eukaryota</taxon>
        <taxon>Fungi</taxon>
        <taxon>Dikarya</taxon>
        <taxon>Basidiomycota</taxon>
        <taxon>Agaricomycotina</taxon>
        <taxon>Agaricomycetes</taxon>
        <taxon>Polyporales</taxon>
        <taxon>Gelatoporiaceae</taxon>
        <taxon>Obba</taxon>
    </lineage>
</organism>
<feature type="compositionally biased region" description="Polar residues" evidence="1">
    <location>
        <begin position="142"/>
        <end position="157"/>
    </location>
</feature>
<dbReference type="AlphaFoldDB" id="A0A8E2AQQ3"/>
<evidence type="ECO:0000256" key="1">
    <source>
        <dbReference type="SAM" id="MobiDB-lite"/>
    </source>
</evidence>
<evidence type="ECO:0000313" key="2">
    <source>
        <dbReference type="EMBL" id="OCH88881.1"/>
    </source>
</evidence>
<sequence length="369" mass="39696">MTTGDGRSPGPSWTALKESSRRTASHVDRSPSSQMQDELEESVPPPPRKRRPRRSGSGDEANGGKSKKRPKVYDGLQGTSSGQVRTKEPPFVNFGGSGEPAGSSSSAFPVVRKKKKRKILNEDELAELARQPAPSLSADLGPSSSRPVKTFTASQPVISRPLKVSAKRKARATDSSSDEAVVIPRKNSSSDVATRIVSATQPAGRTERRDSVNVREDEPTRGSVATSISKLVPPRLKPLPGEATKPCPSFKTPPATQPVTSRKDTSSSVLPQTQPTPLRSVQKPGHVSSSSARGRSMSPSRSSSPEFPESISAMVAADLARPKQVARKVPSSAFRHKRGSQKEKWQKGLESAIYLHYLSISNLLSLQRV</sequence>
<feature type="compositionally biased region" description="Polar residues" evidence="1">
    <location>
        <begin position="186"/>
        <end position="203"/>
    </location>
</feature>
<feature type="compositionally biased region" description="Polar residues" evidence="1">
    <location>
        <begin position="266"/>
        <end position="279"/>
    </location>
</feature>
<proteinExistence type="predicted"/>
<evidence type="ECO:0000313" key="3">
    <source>
        <dbReference type="Proteomes" id="UP000250043"/>
    </source>
</evidence>
<feature type="region of interest" description="Disordered" evidence="1">
    <location>
        <begin position="321"/>
        <end position="342"/>
    </location>
</feature>
<keyword evidence="3" id="KW-1185">Reference proteome</keyword>
<feature type="compositionally biased region" description="Basic and acidic residues" evidence="1">
    <location>
        <begin position="205"/>
        <end position="220"/>
    </location>
</feature>
<feature type="compositionally biased region" description="Low complexity" evidence="1">
    <location>
        <begin position="100"/>
        <end position="109"/>
    </location>
</feature>
<feature type="compositionally biased region" description="Low complexity" evidence="1">
    <location>
        <begin position="288"/>
        <end position="309"/>
    </location>
</feature>
<feature type="region of interest" description="Disordered" evidence="1">
    <location>
        <begin position="1"/>
        <end position="309"/>
    </location>
</feature>
<gene>
    <name evidence="2" type="ORF">OBBRIDRAFT_60836</name>
</gene>
<name>A0A8E2AQQ3_9APHY</name>
<dbReference type="EMBL" id="KV722441">
    <property type="protein sequence ID" value="OCH88881.1"/>
    <property type="molecule type" value="Genomic_DNA"/>
</dbReference>